<evidence type="ECO:0000256" key="4">
    <source>
        <dbReference type="ARBA" id="ARBA00023136"/>
    </source>
</evidence>
<comment type="subcellular location">
    <subcellularLocation>
        <location evidence="1">Membrane</location>
        <topology evidence="1">Single-pass membrane protein</topology>
    </subcellularLocation>
</comment>
<sequence>MTNKNNKYTVTDQIITKVTAWIAGVITVALFIWGIVSLWDYYHFEETNDAQVQEYINPVIARAGGFIVKISFEENQEVKKGDTLLVIDSRESKIQQQQTAAALLNAQAQLKVLQSNVRTLSQVALAGHSSIAAAKARLVKQQQDYNRSTKLFEAESATKQQLESNKANLDIALADYQSAQNNYNASISKVEDVKTQQEVTKADIQRLEASVERSKLDVSYTVVTAPYTCRVGRRTIEKGQMIDAGQILTYIIDKESDKWVIANYKETQVAHMYIGEVAEIEADAFPGKKFNGKIISLSPATGSSFSLSPPDNATGNYVKIVQRIPVRIKLTDSKTKIEGLAAGMNVNVSIKKVER</sequence>
<dbReference type="RefSeq" id="WP_169610048.1">
    <property type="nucleotide sequence ID" value="NZ_CP051682.1"/>
</dbReference>
<dbReference type="Gene3D" id="2.40.50.100">
    <property type="match status" value="1"/>
</dbReference>
<proteinExistence type="predicted"/>
<feature type="transmembrane region" description="Helical" evidence="6">
    <location>
        <begin position="20"/>
        <end position="42"/>
    </location>
</feature>
<feature type="domain" description="Multidrug resistance protein MdtA-like barrel-sandwich hybrid" evidence="7">
    <location>
        <begin position="59"/>
        <end position="252"/>
    </location>
</feature>
<dbReference type="AlphaFoldDB" id="A0A7L5EBA4"/>
<evidence type="ECO:0000259" key="8">
    <source>
        <dbReference type="Pfam" id="PF25954"/>
    </source>
</evidence>
<feature type="domain" description="CusB-like beta-barrel" evidence="8">
    <location>
        <begin position="259"/>
        <end position="300"/>
    </location>
</feature>
<keyword evidence="2 6" id="KW-0812">Transmembrane</keyword>
<evidence type="ECO:0000313" key="10">
    <source>
        <dbReference type="Proteomes" id="UP000503278"/>
    </source>
</evidence>
<evidence type="ECO:0000313" key="9">
    <source>
        <dbReference type="EMBL" id="QJD97666.1"/>
    </source>
</evidence>
<feature type="coiled-coil region" evidence="5">
    <location>
        <begin position="159"/>
        <end position="210"/>
    </location>
</feature>
<dbReference type="Gene3D" id="1.10.287.470">
    <property type="entry name" value="Helix hairpin bin"/>
    <property type="match status" value="1"/>
</dbReference>
<dbReference type="PANTHER" id="PTHR30386:SF26">
    <property type="entry name" value="TRANSPORT PROTEIN COMB"/>
    <property type="match status" value="1"/>
</dbReference>
<reference evidence="9 10" key="1">
    <citation type="submission" date="2020-04" db="EMBL/GenBank/DDBJ databases">
        <title>Genome sequencing of novel species.</title>
        <authorList>
            <person name="Heo J."/>
            <person name="Kim S.-J."/>
            <person name="Kim J.-S."/>
            <person name="Hong S.-B."/>
            <person name="Kwon S.-W."/>
        </authorList>
    </citation>
    <scope>NUCLEOTIDE SEQUENCE [LARGE SCALE GENOMIC DNA]</scope>
    <source>
        <strain evidence="9 10">F39-2</strain>
    </source>
</reference>
<evidence type="ECO:0000256" key="6">
    <source>
        <dbReference type="SAM" id="Phobius"/>
    </source>
</evidence>
<evidence type="ECO:0000256" key="3">
    <source>
        <dbReference type="ARBA" id="ARBA00022989"/>
    </source>
</evidence>
<keyword evidence="10" id="KW-1185">Reference proteome</keyword>
<name>A0A7L5EBA4_9SPHI</name>
<dbReference type="PANTHER" id="PTHR30386">
    <property type="entry name" value="MEMBRANE FUSION SUBUNIT OF EMRAB-TOLC MULTIDRUG EFFLUX PUMP"/>
    <property type="match status" value="1"/>
</dbReference>
<keyword evidence="4 6" id="KW-0472">Membrane</keyword>
<gene>
    <name evidence="9" type="ORF">HH214_18185</name>
</gene>
<dbReference type="Gene3D" id="2.40.30.170">
    <property type="match status" value="1"/>
</dbReference>
<evidence type="ECO:0000259" key="7">
    <source>
        <dbReference type="Pfam" id="PF25917"/>
    </source>
</evidence>
<organism evidence="9 10">
    <name type="scientific">Mucilaginibacter robiniae</name>
    <dbReference type="NCBI Taxonomy" id="2728022"/>
    <lineage>
        <taxon>Bacteria</taxon>
        <taxon>Pseudomonadati</taxon>
        <taxon>Bacteroidota</taxon>
        <taxon>Sphingobacteriia</taxon>
        <taxon>Sphingobacteriales</taxon>
        <taxon>Sphingobacteriaceae</taxon>
        <taxon>Mucilaginibacter</taxon>
    </lineage>
</organism>
<dbReference type="EMBL" id="CP051682">
    <property type="protein sequence ID" value="QJD97666.1"/>
    <property type="molecule type" value="Genomic_DNA"/>
</dbReference>
<dbReference type="Pfam" id="PF25917">
    <property type="entry name" value="BSH_RND"/>
    <property type="match status" value="1"/>
</dbReference>
<dbReference type="KEGG" id="mrob:HH214_18185"/>
<dbReference type="GO" id="GO:0055085">
    <property type="term" value="P:transmembrane transport"/>
    <property type="evidence" value="ECO:0007669"/>
    <property type="project" value="InterPro"/>
</dbReference>
<keyword evidence="3 6" id="KW-1133">Transmembrane helix</keyword>
<evidence type="ECO:0000256" key="2">
    <source>
        <dbReference type="ARBA" id="ARBA00022692"/>
    </source>
</evidence>
<dbReference type="InterPro" id="IPR058625">
    <property type="entry name" value="MdtA-like_BSH"/>
</dbReference>
<dbReference type="Pfam" id="PF25954">
    <property type="entry name" value="Beta-barrel_RND_2"/>
    <property type="match status" value="1"/>
</dbReference>
<dbReference type="SUPFAM" id="SSF111369">
    <property type="entry name" value="HlyD-like secretion proteins"/>
    <property type="match status" value="2"/>
</dbReference>
<dbReference type="InterPro" id="IPR058792">
    <property type="entry name" value="Beta-barrel_RND_2"/>
</dbReference>
<evidence type="ECO:0000256" key="1">
    <source>
        <dbReference type="ARBA" id="ARBA00004167"/>
    </source>
</evidence>
<dbReference type="InterPro" id="IPR050739">
    <property type="entry name" value="MFP"/>
</dbReference>
<dbReference type="Proteomes" id="UP000503278">
    <property type="component" value="Chromosome"/>
</dbReference>
<keyword evidence="5" id="KW-0175">Coiled coil</keyword>
<protein>
    <submittedName>
        <fullName evidence="9">HlyD family secretion protein</fullName>
    </submittedName>
</protein>
<accession>A0A7L5EBA4</accession>
<dbReference type="GO" id="GO:0016020">
    <property type="term" value="C:membrane"/>
    <property type="evidence" value="ECO:0007669"/>
    <property type="project" value="UniProtKB-SubCell"/>
</dbReference>
<evidence type="ECO:0000256" key="5">
    <source>
        <dbReference type="SAM" id="Coils"/>
    </source>
</evidence>